<keyword evidence="4 7" id="KW-0812">Transmembrane</keyword>
<dbReference type="Pfam" id="PF06808">
    <property type="entry name" value="DctM"/>
    <property type="match status" value="1"/>
</dbReference>
<feature type="transmembrane region" description="Helical" evidence="7">
    <location>
        <begin position="277"/>
        <end position="300"/>
    </location>
</feature>
<feature type="transmembrane region" description="Helical" evidence="7">
    <location>
        <begin position="247"/>
        <end position="265"/>
    </location>
</feature>
<proteinExistence type="predicted"/>
<evidence type="ECO:0000256" key="4">
    <source>
        <dbReference type="ARBA" id="ARBA00022692"/>
    </source>
</evidence>
<feature type="transmembrane region" description="Helical" evidence="7">
    <location>
        <begin position="176"/>
        <end position="197"/>
    </location>
</feature>
<keyword evidence="3" id="KW-0997">Cell inner membrane</keyword>
<dbReference type="PANTHER" id="PTHR33362:SF2">
    <property type="entry name" value="TRAP TRANSPORTER LARGE PERMEASE PROTEIN"/>
    <property type="match status" value="1"/>
</dbReference>
<feature type="transmembrane region" description="Helical" evidence="7">
    <location>
        <begin position="58"/>
        <end position="76"/>
    </location>
</feature>
<evidence type="ECO:0000313" key="9">
    <source>
        <dbReference type="EMBL" id="TNV69714.1"/>
    </source>
</evidence>
<dbReference type="AlphaFoldDB" id="A0A5C5E9R5"/>
<evidence type="ECO:0000256" key="6">
    <source>
        <dbReference type="ARBA" id="ARBA00023136"/>
    </source>
</evidence>
<keyword evidence="2" id="KW-1003">Cell membrane</keyword>
<dbReference type="InterPro" id="IPR010656">
    <property type="entry name" value="DctM"/>
</dbReference>
<keyword evidence="6 7" id="KW-0472">Membrane</keyword>
<feature type="domain" description="TRAP C4-dicarboxylate transport system permease DctM subunit" evidence="8">
    <location>
        <begin position="10"/>
        <end position="422"/>
    </location>
</feature>
<evidence type="ECO:0000256" key="5">
    <source>
        <dbReference type="ARBA" id="ARBA00022989"/>
    </source>
</evidence>
<feature type="transmembrane region" description="Helical" evidence="7">
    <location>
        <begin position="140"/>
        <end position="164"/>
    </location>
</feature>
<comment type="caution">
    <text evidence="9">The sequence shown here is derived from an EMBL/GenBank/DDBJ whole genome shotgun (WGS) entry which is preliminary data.</text>
</comment>
<keyword evidence="5 7" id="KW-1133">Transmembrane helix</keyword>
<dbReference type="NCBIfam" id="TIGR00786">
    <property type="entry name" value="dctM"/>
    <property type="match status" value="1"/>
</dbReference>
<protein>
    <submittedName>
        <fullName evidence="9">TRAP transporter large permease</fullName>
    </submittedName>
</protein>
<dbReference type="GO" id="GO:0005886">
    <property type="term" value="C:plasma membrane"/>
    <property type="evidence" value="ECO:0007669"/>
    <property type="project" value="UniProtKB-SubCell"/>
</dbReference>
<feature type="transmembrane region" description="Helical" evidence="7">
    <location>
        <begin position="306"/>
        <end position="331"/>
    </location>
</feature>
<feature type="transmembrane region" description="Helical" evidence="7">
    <location>
        <begin position="218"/>
        <end position="241"/>
    </location>
</feature>
<dbReference type="PIRSF" id="PIRSF006066">
    <property type="entry name" value="HI0050"/>
    <property type="match status" value="1"/>
</dbReference>
<organism evidence="9 10">
    <name type="scientific">Trichococcus shcherbakoviae subsp. psychrophilus</name>
    <dbReference type="NCBI Taxonomy" id="2585775"/>
    <lineage>
        <taxon>Bacteria</taxon>
        <taxon>Bacillati</taxon>
        <taxon>Bacillota</taxon>
        <taxon>Bacilli</taxon>
        <taxon>Lactobacillales</taxon>
        <taxon>Carnobacteriaceae</taxon>
        <taxon>Trichococcus</taxon>
    </lineage>
</organism>
<keyword evidence="10" id="KW-1185">Reference proteome</keyword>
<evidence type="ECO:0000256" key="1">
    <source>
        <dbReference type="ARBA" id="ARBA00004429"/>
    </source>
</evidence>
<feature type="transmembrane region" description="Helical" evidence="7">
    <location>
        <begin position="7"/>
        <end position="38"/>
    </location>
</feature>
<feature type="transmembrane region" description="Helical" evidence="7">
    <location>
        <begin position="405"/>
        <end position="426"/>
    </location>
</feature>
<feature type="transmembrane region" description="Helical" evidence="7">
    <location>
        <begin position="364"/>
        <end position="393"/>
    </location>
</feature>
<reference evidence="9 10" key="1">
    <citation type="submission" date="2019-06" db="EMBL/GenBank/DDBJ databases">
        <title>Description Trichococcus psychrophilus sp. nov., isolated from a cold spring, by genomic and phenotypic analyses.</title>
        <authorList>
            <person name="Zakharyuk A."/>
        </authorList>
    </citation>
    <scope>NUCLEOTIDE SEQUENCE [LARGE SCALE GENOMIC DNA]</scope>
    <source>
        <strain evidence="9 10">SKBG</strain>
    </source>
</reference>
<evidence type="ECO:0000256" key="3">
    <source>
        <dbReference type="ARBA" id="ARBA00022519"/>
    </source>
</evidence>
<dbReference type="GO" id="GO:0022857">
    <property type="term" value="F:transmembrane transporter activity"/>
    <property type="evidence" value="ECO:0007669"/>
    <property type="project" value="TreeGrafter"/>
</dbReference>
<gene>
    <name evidence="9" type="ORF">FHK04_00275</name>
</gene>
<evidence type="ECO:0000256" key="7">
    <source>
        <dbReference type="SAM" id="Phobius"/>
    </source>
</evidence>
<name>A0A5C5E9R5_9LACT</name>
<sequence>MALQAGLILFFVFVVLLIVGMPIAISIAVSSIATLLMVVPFEIAVFTSAQKMVSSLNSFSLVAIPFFVLSGIIMNNGGIAEKLVNFAMLFVGRIPGGLAHTNVLGNALFGSMSSSAIAASTAIGGVLIPQQIKAGYDRKFATAVNIASAPTGMVIPPSTAFIMFSLVAGGASISSLFLGGYLVGALWSLAIMLVAYVHAKKNKYQTMKASEMGSAVKIIKEAIPSVMLIVIIIGGILTGIFTAIEASAIAVAYSLLIAMFFYKTVTVKDIYPMLKEAVLTTGTITFLLATSSMMSFAMAFTGIPQAISAAILGLTTNKFLILLLVNVVLLIVGMFMDVGPAILIFTPIFLPVITSVGVDPVHFGLFAIMNLCVGSITPPVGTGLYVGASVGGVKAEQMLKPLVPFYLAILAVLFLITYFPGLVMWLPNMAG</sequence>
<feature type="transmembrane region" description="Helical" evidence="7">
    <location>
        <begin position="107"/>
        <end position="128"/>
    </location>
</feature>
<comment type="subcellular location">
    <subcellularLocation>
        <location evidence="1">Cell inner membrane</location>
        <topology evidence="1">Multi-pass membrane protein</topology>
    </subcellularLocation>
</comment>
<dbReference type="RefSeq" id="WP_140185107.1">
    <property type="nucleotide sequence ID" value="NZ_VENO01000001.1"/>
</dbReference>
<dbReference type="Proteomes" id="UP000313395">
    <property type="component" value="Unassembled WGS sequence"/>
</dbReference>
<evidence type="ECO:0000259" key="8">
    <source>
        <dbReference type="Pfam" id="PF06808"/>
    </source>
</evidence>
<evidence type="ECO:0000313" key="10">
    <source>
        <dbReference type="Proteomes" id="UP000313395"/>
    </source>
</evidence>
<evidence type="ECO:0000256" key="2">
    <source>
        <dbReference type="ARBA" id="ARBA00022475"/>
    </source>
</evidence>
<dbReference type="PANTHER" id="PTHR33362">
    <property type="entry name" value="SIALIC ACID TRAP TRANSPORTER PERMEASE PROTEIN SIAT-RELATED"/>
    <property type="match status" value="1"/>
</dbReference>
<dbReference type="InterPro" id="IPR004681">
    <property type="entry name" value="TRAP_DctM"/>
</dbReference>
<feature type="transmembrane region" description="Helical" evidence="7">
    <location>
        <begin position="338"/>
        <end position="358"/>
    </location>
</feature>
<accession>A0A5C5E9R5</accession>
<dbReference type="EMBL" id="VENO01000001">
    <property type="protein sequence ID" value="TNV69714.1"/>
    <property type="molecule type" value="Genomic_DNA"/>
</dbReference>